<evidence type="ECO:0000256" key="4">
    <source>
        <dbReference type="ARBA" id="ARBA00023163"/>
    </source>
</evidence>
<dbReference type="AlphaFoldDB" id="A0AAF0Q331"/>
<gene>
    <name evidence="8" type="ORF">MTR67_009374</name>
</gene>
<dbReference type="Gene3D" id="3.30.730.10">
    <property type="entry name" value="AP2/ERF domain"/>
    <property type="match status" value="1"/>
</dbReference>
<dbReference type="SUPFAM" id="SSF54171">
    <property type="entry name" value="DNA-binding domain"/>
    <property type="match status" value="1"/>
</dbReference>
<dbReference type="SMART" id="SM00380">
    <property type="entry name" value="AP2"/>
    <property type="match status" value="1"/>
</dbReference>
<dbReference type="PANTHER" id="PTHR31194">
    <property type="entry name" value="SHN SHINE , DNA BINDING / TRANSCRIPTION FACTOR"/>
    <property type="match status" value="1"/>
</dbReference>
<evidence type="ECO:0000313" key="9">
    <source>
        <dbReference type="Proteomes" id="UP001234989"/>
    </source>
</evidence>
<keyword evidence="5" id="KW-0539">Nucleus</keyword>
<keyword evidence="9" id="KW-1185">Reference proteome</keyword>
<dbReference type="EMBL" id="CP133613">
    <property type="protein sequence ID" value="WMV15989.1"/>
    <property type="molecule type" value="Genomic_DNA"/>
</dbReference>
<name>A0AAF0Q331_SOLVR</name>
<protein>
    <recommendedName>
        <fullName evidence="7">AP2/ERF domain-containing protein</fullName>
    </recommendedName>
</protein>
<keyword evidence="2" id="KW-0805">Transcription regulation</keyword>
<dbReference type="InterPro" id="IPR036955">
    <property type="entry name" value="AP2/ERF_dom_sf"/>
</dbReference>
<dbReference type="InterPro" id="IPR001471">
    <property type="entry name" value="AP2/ERF_dom"/>
</dbReference>
<evidence type="ECO:0000256" key="6">
    <source>
        <dbReference type="SAM" id="MobiDB-lite"/>
    </source>
</evidence>
<evidence type="ECO:0000259" key="7">
    <source>
        <dbReference type="PROSITE" id="PS51032"/>
    </source>
</evidence>
<sequence>MRYKGVRKLPTGSYIAEIKVISQRRFVWLGTFDTAEEAARAYDAAARQHLGPRTVINFPPITNHNDVKRTKNYLQKLNRKDVMINYANNSTSASSSLMPNQSSDQEFRRFTTITGASVMMSMVRDRSLLEALMREGVILPDPEIIDANNTEPLNLELTLAPPGSIILPLPKMSSQKETLDFMGVGPVQPRTASAEPPNLELSLAPPGNM</sequence>
<dbReference type="GO" id="GO:0005634">
    <property type="term" value="C:nucleus"/>
    <property type="evidence" value="ECO:0007669"/>
    <property type="project" value="UniProtKB-SubCell"/>
</dbReference>
<keyword evidence="3" id="KW-0238">DNA-binding</keyword>
<dbReference type="PROSITE" id="PS51032">
    <property type="entry name" value="AP2_ERF"/>
    <property type="match status" value="1"/>
</dbReference>
<reference evidence="8" key="1">
    <citation type="submission" date="2023-08" db="EMBL/GenBank/DDBJ databases">
        <title>A de novo genome assembly of Solanum verrucosum Schlechtendal, a Mexican diploid species geographically isolated from the other diploid A-genome species in potato relatives.</title>
        <authorList>
            <person name="Hosaka K."/>
        </authorList>
    </citation>
    <scope>NUCLEOTIDE SEQUENCE</scope>
    <source>
        <tissue evidence="8">Young leaves</tissue>
    </source>
</reference>
<feature type="region of interest" description="Disordered" evidence="6">
    <location>
        <begin position="187"/>
        <end position="209"/>
    </location>
</feature>
<evidence type="ECO:0000256" key="5">
    <source>
        <dbReference type="ARBA" id="ARBA00023242"/>
    </source>
</evidence>
<keyword evidence="4" id="KW-0804">Transcription</keyword>
<dbReference type="GO" id="GO:0003677">
    <property type="term" value="F:DNA binding"/>
    <property type="evidence" value="ECO:0007669"/>
    <property type="project" value="UniProtKB-KW"/>
</dbReference>
<dbReference type="Pfam" id="PF00847">
    <property type="entry name" value="AP2"/>
    <property type="match status" value="1"/>
</dbReference>
<evidence type="ECO:0000256" key="3">
    <source>
        <dbReference type="ARBA" id="ARBA00023125"/>
    </source>
</evidence>
<dbReference type="InterPro" id="IPR050913">
    <property type="entry name" value="AP2/ERF_ERF"/>
</dbReference>
<comment type="subcellular location">
    <subcellularLocation>
        <location evidence="1">Nucleus</location>
    </subcellularLocation>
</comment>
<accession>A0AAF0Q331</accession>
<dbReference type="GO" id="GO:0003700">
    <property type="term" value="F:DNA-binding transcription factor activity"/>
    <property type="evidence" value="ECO:0007669"/>
    <property type="project" value="InterPro"/>
</dbReference>
<dbReference type="PRINTS" id="PR00367">
    <property type="entry name" value="ETHRSPELEMNT"/>
</dbReference>
<dbReference type="PANTHER" id="PTHR31194:SF222">
    <property type="entry name" value="ETHYLENE-RESPONSIVE TRANSCRIPTION FACTOR ERF120-RELATED"/>
    <property type="match status" value="1"/>
</dbReference>
<evidence type="ECO:0000256" key="2">
    <source>
        <dbReference type="ARBA" id="ARBA00023015"/>
    </source>
</evidence>
<proteinExistence type="predicted"/>
<feature type="domain" description="AP2/ERF" evidence="7">
    <location>
        <begin position="2"/>
        <end position="59"/>
    </location>
</feature>
<dbReference type="InterPro" id="IPR016177">
    <property type="entry name" value="DNA-bd_dom_sf"/>
</dbReference>
<evidence type="ECO:0000256" key="1">
    <source>
        <dbReference type="ARBA" id="ARBA00004123"/>
    </source>
</evidence>
<evidence type="ECO:0000313" key="8">
    <source>
        <dbReference type="EMBL" id="WMV15989.1"/>
    </source>
</evidence>
<organism evidence="8 9">
    <name type="scientific">Solanum verrucosum</name>
    <dbReference type="NCBI Taxonomy" id="315347"/>
    <lineage>
        <taxon>Eukaryota</taxon>
        <taxon>Viridiplantae</taxon>
        <taxon>Streptophyta</taxon>
        <taxon>Embryophyta</taxon>
        <taxon>Tracheophyta</taxon>
        <taxon>Spermatophyta</taxon>
        <taxon>Magnoliopsida</taxon>
        <taxon>eudicotyledons</taxon>
        <taxon>Gunneridae</taxon>
        <taxon>Pentapetalae</taxon>
        <taxon>asterids</taxon>
        <taxon>lamiids</taxon>
        <taxon>Solanales</taxon>
        <taxon>Solanaceae</taxon>
        <taxon>Solanoideae</taxon>
        <taxon>Solaneae</taxon>
        <taxon>Solanum</taxon>
    </lineage>
</organism>
<dbReference type="Proteomes" id="UP001234989">
    <property type="component" value="Chromosome 2"/>
</dbReference>